<dbReference type="GeneID" id="72189664"/>
<reference evidence="2" key="1">
    <citation type="submission" date="2022-04" db="EMBL/GenBank/DDBJ databases">
        <title>Diverse halophilic archaea isolated from saline environments.</title>
        <authorList>
            <person name="Cui H.-L."/>
        </authorList>
    </citation>
    <scope>NUCLEOTIDE SEQUENCE</scope>
    <source>
        <strain evidence="2">XZYJT40</strain>
    </source>
</reference>
<dbReference type="EMBL" id="CP096658">
    <property type="protein sequence ID" value="UPW01908.1"/>
    <property type="molecule type" value="Genomic_DNA"/>
</dbReference>
<keyword evidence="1" id="KW-0472">Membrane</keyword>
<gene>
    <name evidence="2" type="ORF">M0R88_07375</name>
</gene>
<dbReference type="KEGG" id="haxz:M0R88_07375"/>
<accession>A0A8U0IMD9</accession>
<organism evidence="2 3">
    <name type="scientific">Halorussus gelatinilyticus</name>
    <dbReference type="NCBI Taxonomy" id="2937524"/>
    <lineage>
        <taxon>Archaea</taxon>
        <taxon>Methanobacteriati</taxon>
        <taxon>Methanobacteriota</taxon>
        <taxon>Stenosarchaea group</taxon>
        <taxon>Halobacteria</taxon>
        <taxon>Halobacteriales</taxon>
        <taxon>Haladaptataceae</taxon>
        <taxon>Halorussus</taxon>
    </lineage>
</organism>
<protein>
    <recommendedName>
        <fullName evidence="4">PGF-CTERM sorting domain-containing protein</fullName>
    </recommendedName>
</protein>
<evidence type="ECO:0000313" key="2">
    <source>
        <dbReference type="EMBL" id="UPW01908.1"/>
    </source>
</evidence>
<evidence type="ECO:0000313" key="3">
    <source>
        <dbReference type="Proteomes" id="UP000830434"/>
    </source>
</evidence>
<dbReference type="NCBIfam" id="NF045517">
    <property type="entry name" value="halo_surf_dom"/>
    <property type="match status" value="1"/>
</dbReference>
<dbReference type="RefSeq" id="WP_248656295.1">
    <property type="nucleotide sequence ID" value="NZ_CP096658.1"/>
</dbReference>
<keyword evidence="1" id="KW-1133">Transmembrane helix</keyword>
<keyword evidence="1" id="KW-0812">Transmembrane</keyword>
<name>A0A8U0IMD9_9EURY</name>
<evidence type="ECO:0008006" key="4">
    <source>
        <dbReference type="Google" id="ProtNLM"/>
    </source>
</evidence>
<keyword evidence="3" id="KW-1185">Reference proteome</keyword>
<dbReference type="Proteomes" id="UP000830434">
    <property type="component" value="Chromosome"/>
</dbReference>
<evidence type="ECO:0000256" key="1">
    <source>
        <dbReference type="SAM" id="Phobius"/>
    </source>
</evidence>
<feature type="transmembrane region" description="Helical" evidence="1">
    <location>
        <begin position="311"/>
        <end position="336"/>
    </location>
</feature>
<sequence>MSPSELTSDVPLSAVLLAFLTVTSGVAVTLAVPKAAGGTTDGADATIFTDGETLTLDQAPDQTIRGKTTLDPGTTLSINLKGETFLKTNRATVTANRTFNASFDMSDVDRGTFEVRVYRNETVLAEAEGRVVCSTDCTTPTTSTDESTQSVDSPAVQAVTEVTQNRTASIKVLFGQAETVSVSIGGPNVNYVVNGTVRDRDGDGSATILFHTDHAGTDAPTLGVVDNGTTRVVEASSETSLDAPLAPASYNVRLYAGPTTDGELEAKGRVVVYTDTSGAPNEASATATTVGTVAGGTDATGSTPDGSGDRLLGSVGLIATGGLLAVLGIGVVLGLFRN</sequence>
<dbReference type="AlphaFoldDB" id="A0A8U0IMD9"/>
<proteinExistence type="predicted"/>